<dbReference type="Proteomes" id="UP000430120">
    <property type="component" value="Unassembled WGS sequence"/>
</dbReference>
<protein>
    <submittedName>
        <fullName evidence="2">DUF1275 domain-containing protein</fullName>
    </submittedName>
</protein>
<accession>A0A643FAI4</accession>
<feature type="transmembrane region" description="Helical" evidence="1">
    <location>
        <begin position="47"/>
        <end position="66"/>
    </location>
</feature>
<dbReference type="OrthoDB" id="270162at2"/>
<keyword evidence="1" id="KW-0472">Membrane</keyword>
<reference evidence="2 3" key="1">
    <citation type="submission" date="2019-09" db="EMBL/GenBank/DDBJ databases">
        <title>Draft genome sequences of 48 bacterial type strains from the CCUG.</title>
        <authorList>
            <person name="Tunovic T."/>
            <person name="Pineiro-Iglesias B."/>
            <person name="Unosson C."/>
            <person name="Inganas E."/>
            <person name="Ohlen M."/>
            <person name="Cardew S."/>
            <person name="Jensie-Markopoulos S."/>
            <person name="Salva-Serra F."/>
            <person name="Jaen-Luchoro D."/>
            <person name="Karlsson R."/>
            <person name="Svensson-Stadler L."/>
            <person name="Chun J."/>
            <person name="Moore E."/>
        </authorList>
    </citation>
    <scope>NUCLEOTIDE SEQUENCE [LARGE SCALE GENOMIC DNA]</scope>
    <source>
        <strain evidence="2 3">CCUG 30977</strain>
    </source>
</reference>
<evidence type="ECO:0000313" key="3">
    <source>
        <dbReference type="Proteomes" id="UP000430120"/>
    </source>
</evidence>
<dbReference type="EMBL" id="VZPB01000040">
    <property type="protein sequence ID" value="KAB0579045.1"/>
    <property type="molecule type" value="Genomic_DNA"/>
</dbReference>
<dbReference type="RefSeq" id="WP_151124959.1">
    <property type="nucleotide sequence ID" value="NZ_CP088081.1"/>
</dbReference>
<feature type="transmembrane region" description="Helical" evidence="1">
    <location>
        <begin position="16"/>
        <end position="35"/>
    </location>
</feature>
<dbReference type="Pfam" id="PF06912">
    <property type="entry name" value="DUF1275"/>
    <property type="match status" value="1"/>
</dbReference>
<feature type="transmembrane region" description="Helical" evidence="1">
    <location>
        <begin position="72"/>
        <end position="92"/>
    </location>
</feature>
<organism evidence="2 3">
    <name type="scientific">Ideonella dechloratans</name>
    <dbReference type="NCBI Taxonomy" id="36863"/>
    <lineage>
        <taxon>Bacteria</taxon>
        <taxon>Pseudomonadati</taxon>
        <taxon>Pseudomonadota</taxon>
        <taxon>Betaproteobacteria</taxon>
        <taxon>Burkholderiales</taxon>
        <taxon>Sphaerotilaceae</taxon>
        <taxon>Ideonella</taxon>
    </lineage>
</organism>
<dbReference type="InterPro" id="IPR010699">
    <property type="entry name" value="DUF1275"/>
</dbReference>
<evidence type="ECO:0000313" key="2">
    <source>
        <dbReference type="EMBL" id="KAB0579045.1"/>
    </source>
</evidence>
<feature type="transmembrane region" description="Helical" evidence="1">
    <location>
        <begin position="166"/>
        <end position="186"/>
    </location>
</feature>
<feature type="transmembrane region" description="Helical" evidence="1">
    <location>
        <begin position="140"/>
        <end position="160"/>
    </location>
</feature>
<dbReference type="PANTHER" id="PTHR37314">
    <property type="entry name" value="SLR0142 PROTEIN"/>
    <property type="match status" value="1"/>
</dbReference>
<comment type="caution">
    <text evidence="2">The sequence shown here is derived from an EMBL/GenBank/DDBJ whole genome shotgun (WGS) entry which is preliminary data.</text>
</comment>
<name>A0A643FAI4_IDEDE</name>
<dbReference type="PANTHER" id="PTHR37314:SF4">
    <property type="entry name" value="UPF0700 TRANSMEMBRANE PROTEIN YOAK"/>
    <property type="match status" value="1"/>
</dbReference>
<proteinExistence type="predicted"/>
<keyword evidence="1" id="KW-0812">Transmembrane</keyword>
<keyword evidence="1" id="KW-1133">Transmembrane helix</keyword>
<sequence>MGTERRWSEARPSTDTIAVATFVGGSVCTGLLTNWGRRMRMSGLHALPLLVDALALLAFGLLGASLHLAFDVVILAAVLLLCFSMGLPNAAITKISRAQIRTTHLTDVLTDLGIELARVCYWNRTHTSYALRERADRQKLAIHATLAAACFSGAIAGALAFKHIGFSATVPLALLLALVAMLPLIADLSCMSSG</sequence>
<keyword evidence="3" id="KW-1185">Reference proteome</keyword>
<dbReference type="AlphaFoldDB" id="A0A643FAI4"/>
<evidence type="ECO:0000256" key="1">
    <source>
        <dbReference type="SAM" id="Phobius"/>
    </source>
</evidence>
<gene>
    <name evidence="2" type="ORF">F7Q92_15275</name>
</gene>